<dbReference type="InterPro" id="IPR000677">
    <property type="entry name" value="Chitinase-like"/>
</dbReference>
<proteinExistence type="predicted"/>
<dbReference type="GO" id="GO:0005975">
    <property type="term" value="P:carbohydrate metabolic process"/>
    <property type="evidence" value="ECO:0007669"/>
    <property type="project" value="InterPro"/>
</dbReference>
<dbReference type="PANTHER" id="PTHR46476">
    <property type="entry name" value="CHITINASE 2-LIKE"/>
    <property type="match status" value="1"/>
</dbReference>
<evidence type="ECO:0000259" key="1">
    <source>
        <dbReference type="PROSITE" id="PS51910"/>
    </source>
</evidence>
<feature type="domain" description="GH18" evidence="1">
    <location>
        <begin position="10"/>
        <end position="288"/>
    </location>
</feature>
<dbReference type="EMBL" id="JAMSHJ010000001">
    <property type="protein sequence ID" value="KAI5446161.1"/>
    <property type="molecule type" value="Genomic_DNA"/>
</dbReference>
<dbReference type="PANTHER" id="PTHR46476:SF13">
    <property type="entry name" value="2, PUTATIVE, EXPRESSED-RELATED"/>
    <property type="match status" value="1"/>
</dbReference>
<protein>
    <recommendedName>
        <fullName evidence="1">GH18 domain-containing protein</fullName>
    </recommendedName>
</protein>
<dbReference type="InterPro" id="IPR001223">
    <property type="entry name" value="Glyco_hydro18_cat"/>
</dbReference>
<name>A0A9D5GYR2_PEA</name>
<dbReference type="Gramene" id="Psat01G0413300-T1">
    <property type="protein sequence ID" value="KAI5446161.1"/>
    <property type="gene ID" value="KIW84_014133"/>
</dbReference>
<keyword evidence="3" id="KW-1185">Reference proteome</keyword>
<dbReference type="PROSITE" id="PS51910">
    <property type="entry name" value="GH18_2"/>
    <property type="match status" value="1"/>
</dbReference>
<dbReference type="Gene3D" id="3.20.20.80">
    <property type="entry name" value="Glycosidases"/>
    <property type="match status" value="1"/>
</dbReference>
<sequence>MSGSTIVTPTIFREYIGMGDYIDHFPDEMINADIKEFHFILCFATETHVDGKGTGLFDRNWSFTSFSPEKVAELKKKLKNVKVVISIGGNGPEDTFNPKNNEDWIVNATSSIKGIILNYQTKLPNDDVLYGIDGIDINYEKISSSISDFSNCIGEVIKQLKVDPDVSKFMKVVSIAPTEGSQSYYLKLYRDNKGYIDWIDYKFYNQYFNTVEDFEKLFKILVTEYGTALDKFLVGVSTYEAIKSKTIIEGCEYLLNRRSLVGVFVWDAKPSAPAYTPEREIQKLLAKN</sequence>
<dbReference type="Proteomes" id="UP001058974">
    <property type="component" value="Chromosome 1"/>
</dbReference>
<dbReference type="AlphaFoldDB" id="A0A9D5GYR2"/>
<dbReference type="PRINTS" id="PR00551">
    <property type="entry name" value="2SGLOBULIN"/>
</dbReference>
<gene>
    <name evidence="2" type="ORF">KIW84_014133</name>
</gene>
<evidence type="ECO:0000313" key="3">
    <source>
        <dbReference type="Proteomes" id="UP001058974"/>
    </source>
</evidence>
<comment type="caution">
    <text evidence="2">The sequence shown here is derived from an EMBL/GenBank/DDBJ whole genome shotgun (WGS) entry which is preliminary data.</text>
</comment>
<organism evidence="2 3">
    <name type="scientific">Pisum sativum</name>
    <name type="common">Garden pea</name>
    <name type="synonym">Lathyrus oleraceus</name>
    <dbReference type="NCBI Taxonomy" id="3888"/>
    <lineage>
        <taxon>Eukaryota</taxon>
        <taxon>Viridiplantae</taxon>
        <taxon>Streptophyta</taxon>
        <taxon>Embryophyta</taxon>
        <taxon>Tracheophyta</taxon>
        <taxon>Spermatophyta</taxon>
        <taxon>Magnoliopsida</taxon>
        <taxon>eudicotyledons</taxon>
        <taxon>Gunneridae</taxon>
        <taxon>Pentapetalae</taxon>
        <taxon>rosids</taxon>
        <taxon>fabids</taxon>
        <taxon>Fabales</taxon>
        <taxon>Fabaceae</taxon>
        <taxon>Papilionoideae</taxon>
        <taxon>50 kb inversion clade</taxon>
        <taxon>NPAAA clade</taxon>
        <taxon>Hologalegina</taxon>
        <taxon>IRL clade</taxon>
        <taxon>Fabeae</taxon>
        <taxon>Lathyrus</taxon>
    </lineage>
</organism>
<dbReference type="Pfam" id="PF00704">
    <property type="entry name" value="Glyco_hydro_18"/>
    <property type="match status" value="1"/>
</dbReference>
<evidence type="ECO:0000313" key="2">
    <source>
        <dbReference type="EMBL" id="KAI5446161.1"/>
    </source>
</evidence>
<accession>A0A9D5GYR2</accession>
<dbReference type="InterPro" id="IPR017853">
    <property type="entry name" value="GH"/>
</dbReference>
<dbReference type="SUPFAM" id="SSF51445">
    <property type="entry name" value="(Trans)glycosidases"/>
    <property type="match status" value="1"/>
</dbReference>
<reference evidence="2 3" key="1">
    <citation type="journal article" date="2022" name="Nat. Genet.">
        <title>Improved pea reference genome and pan-genome highlight genomic features and evolutionary characteristics.</title>
        <authorList>
            <person name="Yang T."/>
            <person name="Liu R."/>
            <person name="Luo Y."/>
            <person name="Hu S."/>
            <person name="Wang D."/>
            <person name="Wang C."/>
            <person name="Pandey M.K."/>
            <person name="Ge S."/>
            <person name="Xu Q."/>
            <person name="Li N."/>
            <person name="Li G."/>
            <person name="Huang Y."/>
            <person name="Saxena R.K."/>
            <person name="Ji Y."/>
            <person name="Li M."/>
            <person name="Yan X."/>
            <person name="He Y."/>
            <person name="Liu Y."/>
            <person name="Wang X."/>
            <person name="Xiang C."/>
            <person name="Varshney R.K."/>
            <person name="Ding H."/>
            <person name="Gao S."/>
            <person name="Zong X."/>
        </authorList>
    </citation>
    <scope>NUCLEOTIDE SEQUENCE [LARGE SCALE GENOMIC DNA]</scope>
    <source>
        <strain evidence="2 3">cv. Zhongwan 6</strain>
    </source>
</reference>